<feature type="region of interest" description="Disordered" evidence="1">
    <location>
        <begin position="291"/>
        <end position="315"/>
    </location>
</feature>
<evidence type="ECO:0000256" key="1">
    <source>
        <dbReference type="SAM" id="MobiDB-lite"/>
    </source>
</evidence>
<evidence type="ECO:0008006" key="4">
    <source>
        <dbReference type="Google" id="ProtNLM"/>
    </source>
</evidence>
<keyword evidence="3" id="KW-1185">Reference proteome</keyword>
<evidence type="ECO:0000313" key="3">
    <source>
        <dbReference type="Proteomes" id="UP001154114"/>
    </source>
</evidence>
<organism evidence="2 3">
    <name type="scientific">Chrysodeixis includens</name>
    <name type="common">Soybean looper</name>
    <name type="synonym">Pseudoplusia includens</name>
    <dbReference type="NCBI Taxonomy" id="689277"/>
    <lineage>
        <taxon>Eukaryota</taxon>
        <taxon>Metazoa</taxon>
        <taxon>Ecdysozoa</taxon>
        <taxon>Arthropoda</taxon>
        <taxon>Hexapoda</taxon>
        <taxon>Insecta</taxon>
        <taxon>Pterygota</taxon>
        <taxon>Neoptera</taxon>
        <taxon>Endopterygota</taxon>
        <taxon>Lepidoptera</taxon>
        <taxon>Glossata</taxon>
        <taxon>Ditrysia</taxon>
        <taxon>Noctuoidea</taxon>
        <taxon>Noctuidae</taxon>
        <taxon>Plusiinae</taxon>
        <taxon>Chrysodeixis</taxon>
    </lineage>
</organism>
<dbReference type="OrthoDB" id="8187528at2759"/>
<sequence>MNINKKNEAESGWLLCPSKKNPGKFYYFNVVTGESVWTCDADNPAANESNVQKTPVKCHANHEPTDAGPSNTFRPYYRPRSPYVQPVPIYSQPSFSNYAPDQELMPNIIWAPIQLPRFGQEKKPLIDKVTQTSASSQSESEIISKQRSHENLLLSYVGESQIEKPVFRTSTPKKVIVYDLDQDSDLNHSVKPIFSPFTPEKNNHIWTLNVDNKVESAMNEEPNVQKGAMFESLESSDLRLLLIAKRRKTVDGGANGPGEKKVLEVKPPVARKRVTFDMSNIEKVDQSHTVVSNKNNNNTPQKSTNAILPTKPEPPKPISIFTPEIKKYLPDGVQSDTWFLVADTDVLLLDYETIDNVVVNDTKCKLLIPYAVRSDIEALCVGDCQGQQRVKNARQITRRLAAPPQHYILQPQPDDESTILTTESVLKCCFQATTFNHRVILITNDPYLQAKADLLNIKNYKLNDLKYNFNSNLPLTPKKIISGKKDNNTNHVKVNETVVKENSSNSEVKNDNLTYSLFDCDSPINKPKSMKINENDNPTAELSQIVRNIETDASKPVINTLSKNVSNVQKPINSNKNKFEPTSGHVDVSCANDKNNDFNYEILSLEHDFDRFDVKSQIMNEKLTSRMDEWLCTYTQIMEDVLHALLQINSDNMTRTVAPLSLQETFNTIKIVYLDNIKIKIIVKKLTELLDKCTTKIGKLILAPDDFMTILGYGVLLVQELKSIQPLCKELKDAASNISGLLNNIESDNIEDDLEKFTQAPVSRSEYDDRQEIRSNFVKDPSHILDYLRQHYVQWAEYSKEIDDKTEQITAKNDCSILRISGKHLNKLKIDSSKNITLNTNEEINTPKIIKLVDQINIKNQQTDKHIEKLQIPFTDTNKNQTQNINKNVISFTEYKNNQENKINIEGSKITNNLKVIETKQPLRESLDLDALDYSEIASPKHFDIFESNEKIVKNNNNDATISNIDNYLINKQNNVNNKIDEIFEISDDTSISQENALNTCKEKSNQLKDTTHNKNITKINDILNNYNVTPKLNENTPKNYKVTPKLNEITPYINLNTPVVIENTHKVYNNTQKLNDSLITYNITPKFNENVPKNYNVTPKFNENAPKLYDNTPNIANFIENDPKNCILRDDNTNDSGFENDSTYALSAVKIFFSEICSTFRIVHKLIAQFRLLINKGDLSESKKKLFQYQASKSLEHFDAIMQHLKSIIKRESADESVLKGLLLKAGLEASMDKRMTHYRQIAIKFLEQAQILELGLKAVLSITNGSFTAVSTTEVITTAYFNIFE</sequence>
<name>A0A9P0C345_CHRIL</name>
<dbReference type="Proteomes" id="UP001154114">
    <property type="component" value="Chromosome 30"/>
</dbReference>
<accession>A0A9P0C345</accession>
<feature type="compositionally biased region" description="Polar residues" evidence="1">
    <location>
        <begin position="291"/>
        <end position="307"/>
    </location>
</feature>
<reference evidence="2" key="1">
    <citation type="submission" date="2021-12" db="EMBL/GenBank/DDBJ databases">
        <authorList>
            <person name="King R."/>
        </authorList>
    </citation>
    <scope>NUCLEOTIDE SEQUENCE</scope>
</reference>
<proteinExistence type="predicted"/>
<evidence type="ECO:0000313" key="2">
    <source>
        <dbReference type="EMBL" id="CAH0601993.1"/>
    </source>
</evidence>
<dbReference type="EMBL" id="LR824033">
    <property type="protein sequence ID" value="CAH0601993.1"/>
    <property type="molecule type" value="Genomic_DNA"/>
</dbReference>
<gene>
    <name evidence="2" type="ORF">CINC_LOCUS9849</name>
</gene>
<protein>
    <recommendedName>
        <fullName evidence="4">WW domain-containing protein</fullName>
    </recommendedName>
</protein>